<keyword evidence="5" id="KW-1185">Reference proteome</keyword>
<keyword evidence="4" id="KW-0371">Homeobox</keyword>
<keyword evidence="1" id="KW-0539">Nucleus</keyword>
<sequence>MTLGAGDLSLGKSTSSDSGSSAISFQHDISKLSAPGPESPPGRHLNPLDSQSLKAREALHNHPLFPLLVMIFEKCELATCTPKDLSLTGAMGNEVWSSESFNEDILVFAKE</sequence>
<comment type="caution">
    <text evidence="4">The sequence shown here is derived from an EMBL/GenBank/DDBJ whole genome shotgun (WGS) entry which is preliminary data.</text>
</comment>
<evidence type="ECO:0000259" key="3">
    <source>
        <dbReference type="Pfam" id="PF16493"/>
    </source>
</evidence>
<feature type="region of interest" description="Disordered" evidence="2">
    <location>
        <begin position="1"/>
        <end position="51"/>
    </location>
</feature>
<evidence type="ECO:0000313" key="4">
    <source>
        <dbReference type="EMBL" id="KAL3309039.1"/>
    </source>
</evidence>
<dbReference type="Pfam" id="PF16493">
    <property type="entry name" value="Meis_PKNOX_N"/>
    <property type="match status" value="1"/>
</dbReference>
<keyword evidence="4" id="KW-0238">DNA-binding</keyword>
<accession>A0ABD2PP55</accession>
<dbReference type="EMBL" id="JBJKFK010004375">
    <property type="protein sequence ID" value="KAL3309039.1"/>
    <property type="molecule type" value="Genomic_DNA"/>
</dbReference>
<evidence type="ECO:0000313" key="5">
    <source>
        <dbReference type="Proteomes" id="UP001626550"/>
    </source>
</evidence>
<dbReference type="AlphaFoldDB" id="A0ABD2PP55"/>
<feature type="non-terminal residue" evidence="4">
    <location>
        <position position="111"/>
    </location>
</feature>
<feature type="compositionally biased region" description="Low complexity" evidence="2">
    <location>
        <begin position="1"/>
        <end position="21"/>
    </location>
</feature>
<name>A0ABD2PP55_9PLAT</name>
<organism evidence="4 5">
    <name type="scientific">Cichlidogyrus casuarinus</name>
    <dbReference type="NCBI Taxonomy" id="1844966"/>
    <lineage>
        <taxon>Eukaryota</taxon>
        <taxon>Metazoa</taxon>
        <taxon>Spiralia</taxon>
        <taxon>Lophotrochozoa</taxon>
        <taxon>Platyhelminthes</taxon>
        <taxon>Monogenea</taxon>
        <taxon>Monopisthocotylea</taxon>
        <taxon>Dactylogyridea</taxon>
        <taxon>Ancyrocephalidae</taxon>
        <taxon>Cichlidogyrus</taxon>
    </lineage>
</organism>
<feature type="domain" description="MEIS N-terminal" evidence="3">
    <location>
        <begin position="55"/>
        <end position="110"/>
    </location>
</feature>
<dbReference type="GO" id="GO:0003677">
    <property type="term" value="F:DNA binding"/>
    <property type="evidence" value="ECO:0007669"/>
    <property type="project" value="UniProtKB-KW"/>
</dbReference>
<dbReference type="Proteomes" id="UP001626550">
    <property type="component" value="Unassembled WGS sequence"/>
</dbReference>
<proteinExistence type="predicted"/>
<dbReference type="InterPro" id="IPR032453">
    <property type="entry name" value="PKNOX/Meis_N"/>
</dbReference>
<protein>
    <submittedName>
        <fullName evidence="4">Homeobox protein Meis2</fullName>
    </submittedName>
</protein>
<evidence type="ECO:0000256" key="1">
    <source>
        <dbReference type="ARBA" id="ARBA00023242"/>
    </source>
</evidence>
<reference evidence="4 5" key="1">
    <citation type="submission" date="2024-11" db="EMBL/GenBank/DDBJ databases">
        <title>Adaptive evolution of stress response genes in parasites aligns with host niche diversity.</title>
        <authorList>
            <person name="Hahn C."/>
            <person name="Resl P."/>
        </authorList>
    </citation>
    <scope>NUCLEOTIDE SEQUENCE [LARGE SCALE GENOMIC DNA]</scope>
    <source>
        <strain evidence="4">EGGRZ-B1_66</strain>
        <tissue evidence="4">Body</tissue>
    </source>
</reference>
<evidence type="ECO:0000256" key="2">
    <source>
        <dbReference type="SAM" id="MobiDB-lite"/>
    </source>
</evidence>
<gene>
    <name evidence="4" type="primary">MEIS2_2</name>
    <name evidence="4" type="ORF">Ciccas_012419</name>
</gene>